<dbReference type="EnsemblPlants" id="OGLUM05G22340.1">
    <property type="protein sequence ID" value="OGLUM05G22340.1"/>
    <property type="gene ID" value="OGLUM05G22340"/>
</dbReference>
<evidence type="ECO:0000313" key="3">
    <source>
        <dbReference type="Proteomes" id="UP000026961"/>
    </source>
</evidence>
<evidence type="ECO:0000256" key="1">
    <source>
        <dbReference type="SAM" id="MobiDB-lite"/>
    </source>
</evidence>
<sequence>MVTGRHSLRRKRRDVKGSSLRRDRRWRWEIASPGNGGAGSFGGGGASASMSICAATSRRLSGGQNGSLKPRTTLISFFLCRLLSRASTETIMPKQD</sequence>
<name>A0A0E0A104_9ORYZ</name>
<feature type="compositionally biased region" description="Basic residues" evidence="1">
    <location>
        <begin position="1"/>
        <end position="14"/>
    </location>
</feature>
<dbReference type="AlphaFoldDB" id="A0A0E0A104"/>
<dbReference type="HOGENOM" id="CLU_2363148_0_0_1"/>
<reference evidence="2" key="2">
    <citation type="submission" date="2018-05" db="EMBL/GenBank/DDBJ databases">
        <title>OgluRS3 (Oryza glumaepatula Reference Sequence Version 3).</title>
        <authorList>
            <person name="Zhang J."/>
            <person name="Kudrna D."/>
            <person name="Lee S."/>
            <person name="Talag J."/>
            <person name="Welchert J."/>
            <person name="Wing R.A."/>
        </authorList>
    </citation>
    <scope>NUCLEOTIDE SEQUENCE [LARGE SCALE GENOMIC DNA]</scope>
</reference>
<organism evidence="2">
    <name type="scientific">Oryza glumipatula</name>
    <dbReference type="NCBI Taxonomy" id="40148"/>
    <lineage>
        <taxon>Eukaryota</taxon>
        <taxon>Viridiplantae</taxon>
        <taxon>Streptophyta</taxon>
        <taxon>Embryophyta</taxon>
        <taxon>Tracheophyta</taxon>
        <taxon>Spermatophyta</taxon>
        <taxon>Magnoliopsida</taxon>
        <taxon>Liliopsida</taxon>
        <taxon>Poales</taxon>
        <taxon>Poaceae</taxon>
        <taxon>BOP clade</taxon>
        <taxon>Oryzoideae</taxon>
        <taxon>Oryzeae</taxon>
        <taxon>Oryzinae</taxon>
        <taxon>Oryza</taxon>
    </lineage>
</organism>
<reference evidence="2" key="1">
    <citation type="submission" date="2015-04" db="UniProtKB">
        <authorList>
            <consortium name="EnsemblPlants"/>
        </authorList>
    </citation>
    <scope>IDENTIFICATION</scope>
</reference>
<feature type="region of interest" description="Disordered" evidence="1">
    <location>
        <begin position="1"/>
        <end position="21"/>
    </location>
</feature>
<evidence type="ECO:0000313" key="2">
    <source>
        <dbReference type="EnsemblPlants" id="OGLUM05G22340.1"/>
    </source>
</evidence>
<dbReference type="Proteomes" id="UP000026961">
    <property type="component" value="Chromosome 5"/>
</dbReference>
<proteinExistence type="predicted"/>
<dbReference type="Gramene" id="OGLUM05G22340.1">
    <property type="protein sequence ID" value="OGLUM05G22340.1"/>
    <property type="gene ID" value="OGLUM05G22340"/>
</dbReference>
<accession>A0A0E0A104</accession>
<protein>
    <submittedName>
        <fullName evidence="2">Uncharacterized protein</fullName>
    </submittedName>
</protein>
<keyword evidence="3" id="KW-1185">Reference proteome</keyword>